<organism evidence="2 3">
    <name type="scientific">Stenomitos frigidus AS-A4</name>
    <dbReference type="NCBI Taxonomy" id="2933935"/>
    <lineage>
        <taxon>Bacteria</taxon>
        <taxon>Bacillati</taxon>
        <taxon>Cyanobacteriota</taxon>
        <taxon>Cyanophyceae</taxon>
        <taxon>Leptolyngbyales</taxon>
        <taxon>Leptolyngbyaceae</taxon>
        <taxon>Stenomitos</taxon>
    </lineage>
</organism>
<name>A0ABV0KTU9_9CYAN</name>
<dbReference type="EMBL" id="JAMPLM010000079">
    <property type="protein sequence ID" value="MEP1062665.1"/>
    <property type="molecule type" value="Genomic_DNA"/>
</dbReference>
<proteinExistence type="predicted"/>
<evidence type="ECO:0000313" key="2">
    <source>
        <dbReference type="EMBL" id="MEP1062665.1"/>
    </source>
</evidence>
<dbReference type="InterPro" id="IPR049251">
    <property type="entry name" value="DUF6884"/>
</dbReference>
<dbReference type="RefSeq" id="WP_190452771.1">
    <property type="nucleotide sequence ID" value="NZ_JAMPLM010000079.1"/>
</dbReference>
<evidence type="ECO:0000259" key="1">
    <source>
        <dbReference type="Pfam" id="PF21818"/>
    </source>
</evidence>
<sequence>MQTIALVACVAQKHQQPRAAQALYLSPWFRKARAYLEQEDIQWYILSAQYGLVSREQVIEPYERTLNTMPAKERQVWSEQVLQQMHAVVPAPMQIRCFAGQCYRQYLRPLLEQAGYQIEVPLEHLGIGQQLAWFGSQMEGVHREGHR</sequence>
<comment type="caution">
    <text evidence="2">The sequence shown here is derived from an EMBL/GenBank/DDBJ whole genome shotgun (WGS) entry which is preliminary data.</text>
</comment>
<feature type="domain" description="DUF6884" evidence="1">
    <location>
        <begin position="4"/>
        <end position="134"/>
    </location>
</feature>
<gene>
    <name evidence="2" type="ORF">NDI38_30285</name>
</gene>
<keyword evidence="3" id="KW-1185">Reference proteome</keyword>
<dbReference type="Pfam" id="PF21818">
    <property type="entry name" value="DUF6884"/>
    <property type="match status" value="1"/>
</dbReference>
<protein>
    <recommendedName>
        <fullName evidence="1">DUF6884 domain-containing protein</fullName>
    </recommendedName>
</protein>
<evidence type="ECO:0000313" key="3">
    <source>
        <dbReference type="Proteomes" id="UP001476950"/>
    </source>
</evidence>
<reference evidence="2 3" key="1">
    <citation type="submission" date="2022-04" db="EMBL/GenBank/DDBJ databases">
        <title>Positive selection, recombination, and allopatry shape intraspecific diversity of widespread and dominant cyanobacteria.</title>
        <authorList>
            <person name="Wei J."/>
            <person name="Shu W."/>
            <person name="Hu C."/>
        </authorList>
    </citation>
    <scope>NUCLEOTIDE SEQUENCE [LARGE SCALE GENOMIC DNA]</scope>
    <source>
        <strain evidence="2 3">AS-A4</strain>
    </source>
</reference>
<dbReference type="Proteomes" id="UP001476950">
    <property type="component" value="Unassembled WGS sequence"/>
</dbReference>
<accession>A0ABV0KTU9</accession>